<sequence>MKWDADFSYLQRLQIQRKQLIWKHYFRSIQGLIYVVDRNDNTDDRLLYAKNELRMMLDEDVIRDKALLVLANKQDLPNAMNVSEIADKLDLHSIQNRSW</sequence>
<dbReference type="PANTHER" id="PTHR11711">
    <property type="entry name" value="ADP RIBOSYLATION FACTOR-RELATED"/>
    <property type="match status" value="1"/>
</dbReference>
<evidence type="ECO:0000256" key="1">
    <source>
        <dbReference type="ARBA" id="ARBA00010290"/>
    </source>
</evidence>
<evidence type="ECO:0000256" key="2">
    <source>
        <dbReference type="ARBA" id="ARBA00022707"/>
    </source>
</evidence>
<dbReference type="OrthoDB" id="2011769at2759"/>
<evidence type="ECO:0000256" key="7">
    <source>
        <dbReference type="PIRSR" id="PIRSR606689-1"/>
    </source>
</evidence>
<name>A0A2U1KE47_ARTAN</name>
<comment type="similarity">
    <text evidence="1">Belongs to the small GTPase superfamily. Arf family.</text>
</comment>
<protein>
    <submittedName>
        <fullName evidence="8">ADP-ribosylation factor</fullName>
    </submittedName>
</protein>
<feature type="binding site" evidence="7">
    <location>
        <begin position="72"/>
        <end position="75"/>
    </location>
    <ligand>
        <name>GTP</name>
        <dbReference type="ChEBI" id="CHEBI:37565"/>
    </ligand>
</feature>
<dbReference type="GO" id="GO:0003924">
    <property type="term" value="F:GTPase activity"/>
    <property type="evidence" value="ECO:0007669"/>
    <property type="project" value="InterPro"/>
</dbReference>
<dbReference type="GO" id="GO:0005525">
    <property type="term" value="F:GTP binding"/>
    <property type="evidence" value="ECO:0007669"/>
    <property type="project" value="UniProtKB-KW"/>
</dbReference>
<dbReference type="InterPro" id="IPR027417">
    <property type="entry name" value="P-loop_NTPase"/>
</dbReference>
<evidence type="ECO:0000256" key="6">
    <source>
        <dbReference type="ARBA" id="ARBA00023134"/>
    </source>
</evidence>
<evidence type="ECO:0000256" key="5">
    <source>
        <dbReference type="ARBA" id="ARBA00022927"/>
    </source>
</evidence>
<dbReference type="EMBL" id="PKPP01020916">
    <property type="protein sequence ID" value="PWA34998.1"/>
    <property type="molecule type" value="Genomic_DNA"/>
</dbReference>
<dbReference type="Pfam" id="PF00025">
    <property type="entry name" value="Arf"/>
    <property type="match status" value="1"/>
</dbReference>
<dbReference type="Proteomes" id="UP000245207">
    <property type="component" value="Unassembled WGS sequence"/>
</dbReference>
<keyword evidence="6 7" id="KW-0342">GTP-binding</keyword>
<organism evidence="8 9">
    <name type="scientific">Artemisia annua</name>
    <name type="common">Sweet wormwood</name>
    <dbReference type="NCBI Taxonomy" id="35608"/>
    <lineage>
        <taxon>Eukaryota</taxon>
        <taxon>Viridiplantae</taxon>
        <taxon>Streptophyta</taxon>
        <taxon>Embryophyta</taxon>
        <taxon>Tracheophyta</taxon>
        <taxon>Spermatophyta</taxon>
        <taxon>Magnoliopsida</taxon>
        <taxon>eudicotyledons</taxon>
        <taxon>Gunneridae</taxon>
        <taxon>Pentapetalae</taxon>
        <taxon>asterids</taxon>
        <taxon>campanulids</taxon>
        <taxon>Asterales</taxon>
        <taxon>Asteraceae</taxon>
        <taxon>Asteroideae</taxon>
        <taxon>Anthemideae</taxon>
        <taxon>Artemisiinae</taxon>
        <taxon>Artemisia</taxon>
    </lineage>
</organism>
<keyword evidence="5" id="KW-0653">Protein transport</keyword>
<evidence type="ECO:0000256" key="3">
    <source>
        <dbReference type="ARBA" id="ARBA00022741"/>
    </source>
</evidence>
<comment type="caution">
    <text evidence="8">The sequence shown here is derived from an EMBL/GenBank/DDBJ whole genome shotgun (WGS) entry which is preliminary data.</text>
</comment>
<gene>
    <name evidence="8" type="ORF">CTI12_AA613640</name>
</gene>
<evidence type="ECO:0000256" key="4">
    <source>
        <dbReference type="ARBA" id="ARBA00022892"/>
    </source>
</evidence>
<keyword evidence="5" id="KW-0813">Transport</keyword>
<keyword evidence="3 7" id="KW-0547">Nucleotide-binding</keyword>
<proteinExistence type="inferred from homology"/>
<dbReference type="SUPFAM" id="SSF52540">
    <property type="entry name" value="P-loop containing nucleoside triphosphate hydrolases"/>
    <property type="match status" value="1"/>
</dbReference>
<evidence type="ECO:0000313" key="8">
    <source>
        <dbReference type="EMBL" id="PWA34998.1"/>
    </source>
</evidence>
<dbReference type="Gene3D" id="3.40.50.300">
    <property type="entry name" value="P-loop containing nucleotide triphosphate hydrolases"/>
    <property type="match status" value="1"/>
</dbReference>
<dbReference type="STRING" id="35608.A0A2U1KE47"/>
<dbReference type="GO" id="GO:0016192">
    <property type="term" value="P:vesicle-mediated transport"/>
    <property type="evidence" value="ECO:0007669"/>
    <property type="project" value="UniProtKB-KW"/>
</dbReference>
<dbReference type="InterPro" id="IPR024156">
    <property type="entry name" value="Small_GTPase_ARF"/>
</dbReference>
<keyword evidence="2" id="KW-0449">Lipoprotein</keyword>
<reference evidence="8 9" key="1">
    <citation type="journal article" date="2018" name="Mol. Plant">
        <title>The genome of Artemisia annua provides insight into the evolution of Asteraceae family and artemisinin biosynthesis.</title>
        <authorList>
            <person name="Shen Q."/>
            <person name="Zhang L."/>
            <person name="Liao Z."/>
            <person name="Wang S."/>
            <person name="Yan T."/>
            <person name="Shi P."/>
            <person name="Liu M."/>
            <person name="Fu X."/>
            <person name="Pan Q."/>
            <person name="Wang Y."/>
            <person name="Lv Z."/>
            <person name="Lu X."/>
            <person name="Zhang F."/>
            <person name="Jiang W."/>
            <person name="Ma Y."/>
            <person name="Chen M."/>
            <person name="Hao X."/>
            <person name="Li L."/>
            <person name="Tang Y."/>
            <person name="Lv G."/>
            <person name="Zhou Y."/>
            <person name="Sun X."/>
            <person name="Brodelius P.E."/>
            <person name="Rose J.K.C."/>
            <person name="Tang K."/>
        </authorList>
    </citation>
    <scope>NUCLEOTIDE SEQUENCE [LARGE SCALE GENOMIC DNA]</scope>
    <source>
        <strain evidence="9">cv. Huhao1</strain>
        <tissue evidence="8">Leaf</tissue>
    </source>
</reference>
<dbReference type="AlphaFoldDB" id="A0A2U1KE47"/>
<dbReference type="InterPro" id="IPR006689">
    <property type="entry name" value="Small_GTPase_ARF/SAR"/>
</dbReference>
<dbReference type="GO" id="GO:0015031">
    <property type="term" value="P:protein transport"/>
    <property type="evidence" value="ECO:0007669"/>
    <property type="project" value="UniProtKB-KW"/>
</dbReference>
<evidence type="ECO:0000313" key="9">
    <source>
        <dbReference type="Proteomes" id="UP000245207"/>
    </source>
</evidence>
<keyword evidence="2" id="KW-0519">Myristate</keyword>
<keyword evidence="9" id="KW-1185">Reference proteome</keyword>
<accession>A0A2U1KE47</accession>
<keyword evidence="4" id="KW-0931">ER-Golgi transport</keyword>